<name>A0A3B1C8G8_9ZZZZ</name>
<organism evidence="3">
    <name type="scientific">hydrothermal vent metagenome</name>
    <dbReference type="NCBI Taxonomy" id="652676"/>
    <lineage>
        <taxon>unclassified sequences</taxon>
        <taxon>metagenomes</taxon>
        <taxon>ecological metagenomes</taxon>
    </lineage>
</organism>
<reference evidence="3" key="1">
    <citation type="submission" date="2018-06" db="EMBL/GenBank/DDBJ databases">
        <authorList>
            <person name="Zhirakovskaya E."/>
        </authorList>
    </citation>
    <scope>NUCLEOTIDE SEQUENCE</scope>
</reference>
<accession>A0A3B1C8G8</accession>
<dbReference type="PANTHER" id="PTHR35535">
    <property type="entry name" value="HEAT SHOCK PROTEIN HSLJ"/>
    <property type="match status" value="1"/>
</dbReference>
<evidence type="ECO:0000259" key="2">
    <source>
        <dbReference type="Pfam" id="PF17185"/>
    </source>
</evidence>
<dbReference type="InterPro" id="IPR038139">
    <property type="entry name" value="NlpE_C_sf"/>
</dbReference>
<dbReference type="Gene3D" id="2.40.50.540">
    <property type="match status" value="1"/>
</dbReference>
<dbReference type="EMBL" id="UOGD01000340">
    <property type="protein sequence ID" value="VAX26479.1"/>
    <property type="molecule type" value="Genomic_DNA"/>
</dbReference>
<gene>
    <name evidence="3" type="ORF">MNBD_IGNAVI01-1311</name>
</gene>
<protein>
    <recommendedName>
        <fullName evidence="4">DUF306 domain-containing protein</fullName>
    </recommendedName>
</protein>
<proteinExistence type="predicted"/>
<feature type="domain" description="DUF306" evidence="1">
    <location>
        <begin position="231"/>
        <end position="334"/>
    </location>
</feature>
<feature type="domain" description="NlpE C-terminal OB" evidence="2">
    <location>
        <begin position="135"/>
        <end position="225"/>
    </location>
</feature>
<evidence type="ECO:0000313" key="3">
    <source>
        <dbReference type="EMBL" id="VAX26479.1"/>
    </source>
</evidence>
<dbReference type="Gene3D" id="2.40.128.270">
    <property type="match status" value="1"/>
</dbReference>
<dbReference type="InterPro" id="IPR033450">
    <property type="entry name" value="NlpE_C"/>
</dbReference>
<dbReference type="AlphaFoldDB" id="A0A3B1C8G8"/>
<sequence>MKRIFLVLLSLTLLNCNGTKEKSNTNEIKPVGPSTYYAEIIDNNGKKEVTLNFLDGMNFMLKEVSVDKNNQTIISIGTIELDTTEVNIIILKSAAGAKKIRIKNKMGKTLALLDVNGKEMKPELKRKENFEPITDPFPMKGMFAYMADAPLFVECFTKMRFPVAMEGDYKNLEKEYLANVEEPGKPILTTLTGSLISRPKMEGKGEILYLVVEKFDKVWPKRDCRSSLSTANLKNTYWKLLEINGEEIKIPSDVREPHFILRTDGKAVKGFGGCNNFMGSYKVNGNKIEFGPMAGTRKFCKETMEIENAFMKVFSEANNYKIFGEQLELYHNDKLIAKFESVYF</sequence>
<dbReference type="Pfam" id="PF03724">
    <property type="entry name" value="META"/>
    <property type="match status" value="1"/>
</dbReference>
<evidence type="ECO:0000259" key="1">
    <source>
        <dbReference type="Pfam" id="PF03724"/>
    </source>
</evidence>
<dbReference type="Pfam" id="PF17185">
    <property type="entry name" value="NlpE_C"/>
    <property type="match status" value="1"/>
</dbReference>
<dbReference type="InterPro" id="IPR053147">
    <property type="entry name" value="Hsp_HslJ-like"/>
</dbReference>
<dbReference type="PANTHER" id="PTHR35535:SF1">
    <property type="entry name" value="HEAT SHOCK PROTEIN HSLJ"/>
    <property type="match status" value="1"/>
</dbReference>
<dbReference type="InterPro" id="IPR038670">
    <property type="entry name" value="HslJ-like_sf"/>
</dbReference>
<evidence type="ECO:0008006" key="4">
    <source>
        <dbReference type="Google" id="ProtNLM"/>
    </source>
</evidence>
<dbReference type="InterPro" id="IPR005184">
    <property type="entry name" value="DUF306_Meta_HslJ"/>
</dbReference>